<evidence type="ECO:0000313" key="12">
    <source>
        <dbReference type="Proteomes" id="UP000244792"/>
    </source>
</evidence>
<dbReference type="InterPro" id="IPR027417">
    <property type="entry name" value="P-loop_NTPase"/>
</dbReference>
<evidence type="ECO:0000256" key="8">
    <source>
        <dbReference type="ARBA" id="ARBA00023136"/>
    </source>
</evidence>
<dbReference type="RefSeq" id="WP_108309039.1">
    <property type="nucleotide sequence ID" value="NZ_CP020921.1"/>
</dbReference>
<dbReference type="Proteomes" id="UP000244792">
    <property type="component" value="Chromosome"/>
</dbReference>
<dbReference type="InterPro" id="IPR004390">
    <property type="entry name" value="SR_rcpt_FtsY"/>
</dbReference>
<keyword evidence="5" id="KW-0547">Nucleotide-binding</keyword>
<keyword evidence="7" id="KW-0342">GTP-binding</keyword>
<proteinExistence type="inferred from homology"/>
<comment type="subcellular location">
    <subcellularLocation>
        <location evidence="1">Cell membrane</location>
        <topology evidence="1">Peripheral membrane protein</topology>
        <orientation evidence="1">Cytoplasmic side</orientation>
    </subcellularLocation>
</comment>
<dbReference type="FunFam" id="3.40.50.300:FF:000053">
    <property type="entry name" value="Signal recognition particle receptor FtsY"/>
    <property type="match status" value="1"/>
</dbReference>
<keyword evidence="9" id="KW-0675">Receptor</keyword>
<dbReference type="GO" id="GO:0005886">
    <property type="term" value="C:plasma membrane"/>
    <property type="evidence" value="ECO:0007669"/>
    <property type="project" value="UniProtKB-SubCell"/>
</dbReference>
<reference evidence="11 12" key="1">
    <citation type="submission" date="2017-04" db="EMBL/GenBank/DDBJ databases">
        <title>Genomic insights into metabolism of Thermodesulfobium acidiphilum.</title>
        <authorList>
            <person name="Toshchakov S.V."/>
            <person name="Frolov E.N."/>
            <person name="Kublanov I.V."/>
            <person name="Samarov N.I."/>
            <person name="Novikov A."/>
            <person name="Lebedinsky A.V."/>
            <person name="Bonch-Osmolovskaya E.A."/>
            <person name="Chernyh N.A."/>
        </authorList>
    </citation>
    <scope>NUCLEOTIDE SEQUENCE [LARGE SCALE GENOMIC DNA]</scope>
    <source>
        <strain evidence="11 12">3127-1</strain>
    </source>
</reference>
<keyword evidence="8" id="KW-0472">Membrane</keyword>
<dbReference type="InterPro" id="IPR000897">
    <property type="entry name" value="SRP54_GTPase_dom"/>
</dbReference>
<evidence type="ECO:0000256" key="5">
    <source>
        <dbReference type="ARBA" id="ARBA00022741"/>
    </source>
</evidence>
<dbReference type="EMBL" id="CP020921">
    <property type="protein sequence ID" value="AWB10222.1"/>
    <property type="molecule type" value="Genomic_DNA"/>
</dbReference>
<sequence>MFLFDKVKEALTKTRRVFSSVVGMESIDWDEILEKFLLVDVGADVAQEIVRDAKKRWLNAAPIEIALKEAIEDFLPEGKPQLFFTDSHPCVWLLIGVNGSGKTTTCAKLAKYSIDEFKANPLLVAADTFRAAAIDQLKIWGEKLNIDVISQKENSDPAAVVFDGLKAGKSRRKNPIIIDTAGRLHTKDNLMEELKKIERVINKEIEGEPSEVLLVLDASTGYNAVKQAEVFSKSLNVTGIILTKLDSSAKGGYVLNITKKFNIPVKFIGLGEGIEDLVPFDKAQYAEGLIP</sequence>
<dbReference type="GO" id="GO:0005525">
    <property type="term" value="F:GTP binding"/>
    <property type="evidence" value="ECO:0007669"/>
    <property type="project" value="UniProtKB-KW"/>
</dbReference>
<evidence type="ECO:0000256" key="2">
    <source>
        <dbReference type="ARBA" id="ARBA00008531"/>
    </source>
</evidence>
<dbReference type="Gene3D" id="3.40.50.300">
    <property type="entry name" value="P-loop containing nucleotide triphosphate hydrolases"/>
    <property type="match status" value="1"/>
</dbReference>
<dbReference type="AlphaFoldDB" id="A0A2R4W0E4"/>
<keyword evidence="4" id="KW-0963">Cytoplasm</keyword>
<evidence type="ECO:0000256" key="3">
    <source>
        <dbReference type="ARBA" id="ARBA00022475"/>
    </source>
</evidence>
<gene>
    <name evidence="11" type="ORF">TDSAC_0865</name>
</gene>
<evidence type="ECO:0000256" key="6">
    <source>
        <dbReference type="ARBA" id="ARBA00022801"/>
    </source>
</evidence>
<dbReference type="SMART" id="SM00962">
    <property type="entry name" value="SRP54"/>
    <property type="match status" value="1"/>
</dbReference>
<keyword evidence="3" id="KW-1003">Cell membrane</keyword>
<dbReference type="KEGG" id="taci:TDSAC_0865"/>
<protein>
    <submittedName>
        <fullName evidence="11">Signal recognition particle-docking protein FtsY</fullName>
    </submittedName>
</protein>
<dbReference type="SUPFAM" id="SSF52540">
    <property type="entry name" value="P-loop containing nucleoside triphosphate hydrolases"/>
    <property type="match status" value="1"/>
</dbReference>
<dbReference type="GO" id="GO:0006614">
    <property type="term" value="P:SRP-dependent cotranslational protein targeting to membrane"/>
    <property type="evidence" value="ECO:0007669"/>
    <property type="project" value="InterPro"/>
</dbReference>
<name>A0A2R4W0E4_THEAF</name>
<evidence type="ECO:0000256" key="4">
    <source>
        <dbReference type="ARBA" id="ARBA00022490"/>
    </source>
</evidence>
<dbReference type="GO" id="GO:0005047">
    <property type="term" value="F:signal recognition particle binding"/>
    <property type="evidence" value="ECO:0007669"/>
    <property type="project" value="TreeGrafter"/>
</dbReference>
<dbReference type="PROSITE" id="PS00300">
    <property type="entry name" value="SRP54"/>
    <property type="match status" value="1"/>
</dbReference>
<dbReference type="Pfam" id="PF00448">
    <property type="entry name" value="SRP54"/>
    <property type="match status" value="1"/>
</dbReference>
<dbReference type="CDD" id="cd17874">
    <property type="entry name" value="FtsY"/>
    <property type="match status" value="1"/>
</dbReference>
<comment type="similarity">
    <text evidence="2">Belongs to the GTP-binding SRP family.</text>
</comment>
<evidence type="ECO:0000256" key="9">
    <source>
        <dbReference type="ARBA" id="ARBA00023170"/>
    </source>
</evidence>
<evidence type="ECO:0000313" key="11">
    <source>
        <dbReference type="EMBL" id="AWB10222.1"/>
    </source>
</evidence>
<dbReference type="InterPro" id="IPR042101">
    <property type="entry name" value="SRP54_N_sf"/>
</dbReference>
<evidence type="ECO:0000256" key="7">
    <source>
        <dbReference type="ARBA" id="ARBA00023134"/>
    </source>
</evidence>
<dbReference type="OrthoDB" id="9804720at2"/>
<evidence type="ECO:0000256" key="1">
    <source>
        <dbReference type="ARBA" id="ARBA00004413"/>
    </source>
</evidence>
<dbReference type="GO" id="GO:0003924">
    <property type="term" value="F:GTPase activity"/>
    <property type="evidence" value="ECO:0007669"/>
    <property type="project" value="TreeGrafter"/>
</dbReference>
<accession>A0A2R4W0E4</accession>
<dbReference type="Gene3D" id="1.20.120.140">
    <property type="entry name" value="Signal recognition particle SRP54, nucleotide-binding domain"/>
    <property type="match status" value="1"/>
</dbReference>
<keyword evidence="12" id="KW-1185">Reference proteome</keyword>
<dbReference type="PANTHER" id="PTHR43134:SF1">
    <property type="entry name" value="SIGNAL RECOGNITION PARTICLE RECEPTOR SUBUNIT ALPHA"/>
    <property type="match status" value="1"/>
</dbReference>
<evidence type="ECO:0000259" key="10">
    <source>
        <dbReference type="PROSITE" id="PS00300"/>
    </source>
</evidence>
<dbReference type="PANTHER" id="PTHR43134">
    <property type="entry name" value="SIGNAL RECOGNITION PARTICLE RECEPTOR SUBUNIT ALPHA"/>
    <property type="match status" value="1"/>
</dbReference>
<keyword evidence="6" id="KW-0378">Hydrolase</keyword>
<feature type="domain" description="SRP54-type proteins GTP-binding" evidence="10">
    <location>
        <begin position="264"/>
        <end position="277"/>
    </location>
</feature>
<organism evidence="11 12">
    <name type="scientific">Thermodesulfobium acidiphilum</name>
    <dbReference type="NCBI Taxonomy" id="1794699"/>
    <lineage>
        <taxon>Bacteria</taxon>
        <taxon>Pseudomonadati</taxon>
        <taxon>Thermodesulfobiota</taxon>
        <taxon>Thermodesulfobiia</taxon>
        <taxon>Thermodesulfobiales</taxon>
        <taxon>Thermodesulfobiaceae</taxon>
        <taxon>Thermodesulfobium</taxon>
    </lineage>
</organism>
<dbReference type="NCBIfam" id="TIGR00064">
    <property type="entry name" value="ftsY"/>
    <property type="match status" value="1"/>
</dbReference>